<dbReference type="InterPro" id="IPR042099">
    <property type="entry name" value="ANL_N_sf"/>
</dbReference>
<dbReference type="FunFam" id="3.40.50.980:FF:000001">
    <property type="entry name" value="Non-ribosomal peptide synthetase"/>
    <property type="match status" value="1"/>
</dbReference>
<dbReference type="PANTHER" id="PTHR45527:SF1">
    <property type="entry name" value="FATTY ACID SYNTHASE"/>
    <property type="match status" value="1"/>
</dbReference>
<dbReference type="STRING" id="235985.SAMN05414137_12694"/>
<dbReference type="InterPro" id="IPR020845">
    <property type="entry name" value="AMP-binding_CS"/>
</dbReference>
<dbReference type="PANTHER" id="PTHR45527">
    <property type="entry name" value="NONRIBOSOMAL PEPTIDE SYNTHETASE"/>
    <property type="match status" value="1"/>
</dbReference>
<dbReference type="NCBIfam" id="TIGR01733">
    <property type="entry name" value="AA-adenyl-dom"/>
    <property type="match status" value="1"/>
</dbReference>
<dbReference type="Pfam" id="PF13193">
    <property type="entry name" value="AMP-binding_C"/>
    <property type="match status" value="1"/>
</dbReference>
<dbReference type="SUPFAM" id="SSF56801">
    <property type="entry name" value="Acetyl-CoA synthetase-like"/>
    <property type="match status" value="1"/>
</dbReference>
<organism evidence="4 5">
    <name type="scientific">Streptacidiphilus jiangxiensis</name>
    <dbReference type="NCBI Taxonomy" id="235985"/>
    <lineage>
        <taxon>Bacteria</taxon>
        <taxon>Bacillati</taxon>
        <taxon>Actinomycetota</taxon>
        <taxon>Actinomycetes</taxon>
        <taxon>Kitasatosporales</taxon>
        <taxon>Streptomycetaceae</taxon>
        <taxon>Streptacidiphilus</taxon>
    </lineage>
</organism>
<evidence type="ECO:0000259" key="3">
    <source>
        <dbReference type="Pfam" id="PF13193"/>
    </source>
</evidence>
<sequence>MNPPAVTVDRHRSAEPVEVPAVGSLWELFESSRAAHGSRTAVTGPEGDLSYDLLHARAERLAAHLTARGVGKGSLVGLLLPRSVDIPVAILAVLRTGAAYVPLDPDYPPDRLAYLAEDSGVRLVVGDPELVRRCGLDTVEVCDPWRLPPDGSGSEAPDPAPHAPRPDDPAYVIYTSGSTGDPKGCVITHGNVLALLRHTLPLLDIGPADRWTLFHSYNFDFSVWELWGPLATGGTAVVVPGEQARSPHGLLDLVLSERVTVLNQVPSVFRYLQACLAETDPVALPLRYVIFGGESVDLDVVRDFLAARPAPGPVMVNMYGITEITVHATFKELPPEALAGAVRSPIGRPLPHLAIALLGEDGSPVPDGETGEMWVLGDGVAQGYLGREELTSQRFRTLPTPSGPRRGYRTGDLARRLPDGELEYLGRNDEQVKLRGFRIELGEIETALRAHPSVRDAAAVVVTNRKGRQSLVACCVPAAVSNGTELQEELALHLARTLPGYMVPDRFVLVAALPLTPSGKLDRHGVREAAALRPRRDPPT</sequence>
<dbReference type="InterPro" id="IPR000873">
    <property type="entry name" value="AMP-dep_synth/lig_dom"/>
</dbReference>
<dbReference type="Gene3D" id="3.40.50.12780">
    <property type="entry name" value="N-terminal domain of ligase-like"/>
    <property type="match status" value="1"/>
</dbReference>
<dbReference type="Gene3D" id="3.30.300.30">
    <property type="match status" value="1"/>
</dbReference>
<dbReference type="InterPro" id="IPR045851">
    <property type="entry name" value="AMP-bd_C_sf"/>
</dbReference>
<evidence type="ECO:0000313" key="4">
    <source>
        <dbReference type="EMBL" id="SEM40515.1"/>
    </source>
</evidence>
<dbReference type="Proteomes" id="UP000183015">
    <property type="component" value="Unassembled WGS sequence"/>
</dbReference>
<keyword evidence="5" id="KW-1185">Reference proteome</keyword>
<dbReference type="GO" id="GO:0043041">
    <property type="term" value="P:amino acid activation for nonribosomal peptide biosynthetic process"/>
    <property type="evidence" value="ECO:0007669"/>
    <property type="project" value="TreeGrafter"/>
</dbReference>
<dbReference type="GO" id="GO:0044550">
    <property type="term" value="P:secondary metabolite biosynthetic process"/>
    <property type="evidence" value="ECO:0007669"/>
    <property type="project" value="TreeGrafter"/>
</dbReference>
<feature type="region of interest" description="Disordered" evidence="1">
    <location>
        <begin position="146"/>
        <end position="169"/>
    </location>
</feature>
<dbReference type="RefSeq" id="WP_082015563.1">
    <property type="nucleotide sequence ID" value="NZ_BBPN01000049.1"/>
</dbReference>
<dbReference type="Pfam" id="PF00501">
    <property type="entry name" value="AMP-binding"/>
    <property type="match status" value="1"/>
</dbReference>
<dbReference type="PROSITE" id="PS00455">
    <property type="entry name" value="AMP_BINDING"/>
    <property type="match status" value="1"/>
</dbReference>
<dbReference type="eggNOG" id="COG1020">
    <property type="taxonomic scope" value="Bacteria"/>
</dbReference>
<reference evidence="5" key="1">
    <citation type="submission" date="2016-10" db="EMBL/GenBank/DDBJ databases">
        <authorList>
            <person name="Varghese N."/>
        </authorList>
    </citation>
    <scope>NUCLEOTIDE SEQUENCE [LARGE SCALE GENOMIC DNA]</scope>
    <source>
        <strain evidence="5">DSM 45096 / BCRC 16803 / CGMCC 4.1857 / CIP 109030 / JCM 12277 / KCTC 19219 / NBRC 100920 / 33214</strain>
    </source>
</reference>
<protein>
    <submittedName>
        <fullName evidence="4">Nonribosomal peptide synthetase DhbF</fullName>
    </submittedName>
</protein>
<dbReference type="GO" id="GO:0031177">
    <property type="term" value="F:phosphopantetheine binding"/>
    <property type="evidence" value="ECO:0007669"/>
    <property type="project" value="TreeGrafter"/>
</dbReference>
<evidence type="ECO:0000256" key="1">
    <source>
        <dbReference type="SAM" id="MobiDB-lite"/>
    </source>
</evidence>
<accession>A0A1H7Y3L3</accession>
<gene>
    <name evidence="4" type="ORF">SAMN05414137_12694</name>
</gene>
<dbReference type="CDD" id="cd17643">
    <property type="entry name" value="A_NRPS_Cytc1-like"/>
    <property type="match status" value="1"/>
</dbReference>
<dbReference type="GO" id="GO:0005829">
    <property type="term" value="C:cytosol"/>
    <property type="evidence" value="ECO:0007669"/>
    <property type="project" value="TreeGrafter"/>
</dbReference>
<dbReference type="AlphaFoldDB" id="A0A1H7Y3L3"/>
<dbReference type="FunFam" id="3.40.50.12780:FF:000012">
    <property type="entry name" value="Non-ribosomal peptide synthetase"/>
    <property type="match status" value="1"/>
</dbReference>
<evidence type="ECO:0000259" key="2">
    <source>
        <dbReference type="Pfam" id="PF00501"/>
    </source>
</evidence>
<evidence type="ECO:0000313" key="5">
    <source>
        <dbReference type="Proteomes" id="UP000183015"/>
    </source>
</evidence>
<name>A0A1H7Y3L3_STRJI</name>
<feature type="domain" description="AMP-dependent synthetase/ligase" evidence="2">
    <location>
        <begin position="30"/>
        <end position="385"/>
    </location>
</feature>
<dbReference type="InterPro" id="IPR010071">
    <property type="entry name" value="AA_adenyl_dom"/>
</dbReference>
<dbReference type="OrthoDB" id="6297021at2"/>
<dbReference type="EMBL" id="FOAZ01000026">
    <property type="protein sequence ID" value="SEM40515.1"/>
    <property type="molecule type" value="Genomic_DNA"/>
</dbReference>
<proteinExistence type="predicted"/>
<feature type="domain" description="AMP-binding enzyme C-terminal" evidence="3">
    <location>
        <begin position="443"/>
        <end position="520"/>
    </location>
</feature>
<dbReference type="InterPro" id="IPR025110">
    <property type="entry name" value="AMP-bd_C"/>
</dbReference>